<dbReference type="RefSeq" id="WP_184708982.1">
    <property type="nucleotide sequence ID" value="NZ_JACHKZ010000015.1"/>
</dbReference>
<evidence type="ECO:0000313" key="2">
    <source>
        <dbReference type="EMBL" id="MBB6578480.1"/>
    </source>
</evidence>
<keyword evidence="1" id="KW-0812">Transmembrane</keyword>
<protein>
    <recommendedName>
        <fullName evidence="4">t-SNARE coiled-coil homology domain-containing protein</fullName>
    </recommendedName>
</protein>
<accession>A0ABR6RH35</accession>
<gene>
    <name evidence="2" type="ORF">HNP33_002562</name>
</gene>
<evidence type="ECO:0000313" key="3">
    <source>
        <dbReference type="Proteomes" id="UP000562492"/>
    </source>
</evidence>
<keyword evidence="1" id="KW-1133">Transmembrane helix</keyword>
<evidence type="ECO:0008006" key="4">
    <source>
        <dbReference type="Google" id="ProtNLM"/>
    </source>
</evidence>
<name>A0ABR6RH35_9BURK</name>
<organism evidence="2 3">
    <name type="scientific">Comamonas odontotermitis</name>
    <dbReference type="NCBI Taxonomy" id="379895"/>
    <lineage>
        <taxon>Bacteria</taxon>
        <taxon>Pseudomonadati</taxon>
        <taxon>Pseudomonadota</taxon>
        <taxon>Betaproteobacteria</taxon>
        <taxon>Burkholderiales</taxon>
        <taxon>Comamonadaceae</taxon>
        <taxon>Comamonas</taxon>
    </lineage>
</organism>
<keyword evidence="1" id="KW-0472">Membrane</keyword>
<feature type="transmembrane region" description="Helical" evidence="1">
    <location>
        <begin position="74"/>
        <end position="91"/>
    </location>
</feature>
<keyword evidence="3" id="KW-1185">Reference proteome</keyword>
<comment type="caution">
    <text evidence="2">The sequence shown here is derived from an EMBL/GenBank/DDBJ whole genome shotgun (WGS) entry which is preliminary data.</text>
</comment>
<reference evidence="2 3" key="1">
    <citation type="submission" date="2020-08" db="EMBL/GenBank/DDBJ databases">
        <title>Functional genomics of gut bacteria from endangered species of beetles.</title>
        <authorList>
            <person name="Carlos-Shanley C."/>
        </authorList>
    </citation>
    <scope>NUCLEOTIDE SEQUENCE [LARGE SCALE GENOMIC DNA]</scope>
    <source>
        <strain evidence="2 3">S00124</strain>
    </source>
</reference>
<dbReference type="Proteomes" id="UP000562492">
    <property type="component" value="Unassembled WGS sequence"/>
</dbReference>
<dbReference type="EMBL" id="JACHKZ010000015">
    <property type="protein sequence ID" value="MBB6578480.1"/>
    <property type="molecule type" value="Genomic_DNA"/>
</dbReference>
<proteinExistence type="predicted"/>
<sequence length="96" mass="10560">MQDDYGDLLPSQSEIVKRLDAGDSRMGRLEEGLDKNTKATESMARDVAMLVEFLNAMRGAFKVLNWLGRLAKPLGYIVVLATALLSFWAAIKGGRS</sequence>
<evidence type="ECO:0000256" key="1">
    <source>
        <dbReference type="SAM" id="Phobius"/>
    </source>
</evidence>